<gene>
    <name evidence="1" type="ORF">ACFS27_04555</name>
</gene>
<reference evidence="2" key="1">
    <citation type="journal article" date="2019" name="Int. J. Syst. Evol. Microbiol.">
        <title>The Global Catalogue of Microorganisms (GCM) 10K type strain sequencing project: providing services to taxonomists for standard genome sequencing and annotation.</title>
        <authorList>
            <consortium name="The Broad Institute Genomics Platform"/>
            <consortium name="The Broad Institute Genome Sequencing Center for Infectious Disease"/>
            <person name="Wu L."/>
            <person name="Ma J."/>
        </authorList>
    </citation>
    <scope>NUCLEOTIDE SEQUENCE [LARGE SCALE GENOMIC DNA]</scope>
    <source>
        <strain evidence="2">CCM 7044</strain>
    </source>
</reference>
<evidence type="ECO:0000313" key="2">
    <source>
        <dbReference type="Proteomes" id="UP001597479"/>
    </source>
</evidence>
<evidence type="ECO:0000313" key="1">
    <source>
        <dbReference type="EMBL" id="MFD2792816.1"/>
    </source>
</evidence>
<organism evidence="1 2">
    <name type="scientific">Promicromonospora vindobonensis</name>
    <dbReference type="NCBI Taxonomy" id="195748"/>
    <lineage>
        <taxon>Bacteria</taxon>
        <taxon>Bacillati</taxon>
        <taxon>Actinomycetota</taxon>
        <taxon>Actinomycetes</taxon>
        <taxon>Micrococcales</taxon>
        <taxon>Promicromonosporaceae</taxon>
        <taxon>Promicromonospora</taxon>
    </lineage>
</organism>
<comment type="caution">
    <text evidence="1">The sequence shown here is derived from an EMBL/GenBank/DDBJ whole genome shotgun (WGS) entry which is preliminary data.</text>
</comment>
<accession>A0ABW5VP58</accession>
<dbReference type="Pfam" id="PF20116">
    <property type="entry name" value="DUF6506"/>
    <property type="match status" value="1"/>
</dbReference>
<keyword evidence="2" id="KW-1185">Reference proteome</keyword>
<dbReference type="RefSeq" id="WP_377180661.1">
    <property type="nucleotide sequence ID" value="NZ_JBHUOG010000001.1"/>
</dbReference>
<name>A0ABW5VP58_9MICO</name>
<sequence length="106" mass="10747">MAHWAFVYEHPGSDPVRDRHRLGGGGQDTELIPVPTASDAAEIAADLVREGVSLIELCGGFDTATVAAVVAAVDGRAAVGHVTYSVESLAAGARYAEEAAGGGASR</sequence>
<dbReference type="InterPro" id="IPR045441">
    <property type="entry name" value="DUF6506"/>
</dbReference>
<protein>
    <submittedName>
        <fullName evidence="1">DUF6506 family protein</fullName>
    </submittedName>
</protein>
<proteinExistence type="predicted"/>
<dbReference type="Proteomes" id="UP001597479">
    <property type="component" value="Unassembled WGS sequence"/>
</dbReference>
<dbReference type="EMBL" id="JBHUOG010000001">
    <property type="protein sequence ID" value="MFD2792816.1"/>
    <property type="molecule type" value="Genomic_DNA"/>
</dbReference>